<organism evidence="1 2">
    <name type="scientific">Evansella caseinilytica</name>
    <dbReference type="NCBI Taxonomy" id="1503961"/>
    <lineage>
        <taxon>Bacteria</taxon>
        <taxon>Bacillati</taxon>
        <taxon>Bacillota</taxon>
        <taxon>Bacilli</taxon>
        <taxon>Bacillales</taxon>
        <taxon>Bacillaceae</taxon>
        <taxon>Evansella</taxon>
    </lineage>
</organism>
<reference evidence="2" key="1">
    <citation type="submission" date="2016-10" db="EMBL/GenBank/DDBJ databases">
        <authorList>
            <person name="Varghese N."/>
            <person name="Submissions S."/>
        </authorList>
    </citation>
    <scope>NUCLEOTIDE SEQUENCE [LARGE SCALE GENOMIC DNA]</scope>
    <source>
        <strain evidence="2">SP</strain>
    </source>
</reference>
<evidence type="ECO:0000313" key="1">
    <source>
        <dbReference type="EMBL" id="SDY04888.1"/>
    </source>
</evidence>
<dbReference type="EMBL" id="FNPI01000001">
    <property type="protein sequence ID" value="SDY04888.1"/>
    <property type="molecule type" value="Genomic_DNA"/>
</dbReference>
<keyword evidence="2" id="KW-1185">Reference proteome</keyword>
<name>A0A1H3GQE9_9BACI</name>
<dbReference type="STRING" id="1503961.SAMN05421736_101231"/>
<dbReference type="AlphaFoldDB" id="A0A1H3GQE9"/>
<dbReference type="InterPro" id="IPR023906">
    <property type="entry name" value="rSAM_target_put"/>
</dbReference>
<protein>
    <submittedName>
        <fullName evidence="1">Putative rSAM target protein, CGCGG family</fullName>
    </submittedName>
</protein>
<dbReference type="NCBIfam" id="TIGR03995">
    <property type="entry name" value="target_X_rSAM"/>
    <property type="match status" value="1"/>
</dbReference>
<gene>
    <name evidence="1" type="ORF">SAMN05421736_101231</name>
</gene>
<sequence>MIAKSWSASLEHGEYETDRELVIRDGLEAVEKTAAGKHVNLVTPGVFGNPAEYLTPALKKVFGEAVSCKYIDQCGCGGHVLRVYK</sequence>
<dbReference type="Pfam" id="PF26005">
    <property type="entry name" value="rSAM_target_put"/>
    <property type="match status" value="1"/>
</dbReference>
<accession>A0A1H3GQE9</accession>
<proteinExistence type="predicted"/>
<evidence type="ECO:0000313" key="2">
    <source>
        <dbReference type="Proteomes" id="UP000198935"/>
    </source>
</evidence>
<dbReference type="Proteomes" id="UP000198935">
    <property type="component" value="Unassembled WGS sequence"/>
</dbReference>